<evidence type="ECO:0000256" key="2">
    <source>
        <dbReference type="ARBA" id="ARBA00023125"/>
    </source>
</evidence>
<evidence type="ECO:0000259" key="4">
    <source>
        <dbReference type="PROSITE" id="PS51077"/>
    </source>
</evidence>
<dbReference type="PROSITE" id="PS51077">
    <property type="entry name" value="HTH_ICLR"/>
    <property type="match status" value="1"/>
</dbReference>
<evidence type="ECO:0000313" key="6">
    <source>
        <dbReference type="EMBL" id="TKD21944.1"/>
    </source>
</evidence>
<dbReference type="Pfam" id="PF09339">
    <property type="entry name" value="HTH_IclR"/>
    <property type="match status" value="1"/>
</dbReference>
<dbReference type="SMART" id="SM00346">
    <property type="entry name" value="HTH_ICLR"/>
    <property type="match status" value="1"/>
</dbReference>
<evidence type="ECO:0000256" key="3">
    <source>
        <dbReference type="ARBA" id="ARBA00023163"/>
    </source>
</evidence>
<dbReference type="OrthoDB" id="9807558at2"/>
<gene>
    <name evidence="6" type="ORF">FBT96_07245</name>
</gene>
<evidence type="ECO:0000313" key="7">
    <source>
        <dbReference type="Proteomes" id="UP000310597"/>
    </source>
</evidence>
<keyword evidence="3" id="KW-0804">Transcription</keyword>
<evidence type="ECO:0000256" key="1">
    <source>
        <dbReference type="ARBA" id="ARBA00023015"/>
    </source>
</evidence>
<dbReference type="GO" id="GO:0003677">
    <property type="term" value="F:DNA binding"/>
    <property type="evidence" value="ECO:0007669"/>
    <property type="project" value="UniProtKB-KW"/>
</dbReference>
<dbReference type="InterPro" id="IPR029016">
    <property type="entry name" value="GAF-like_dom_sf"/>
</dbReference>
<dbReference type="Pfam" id="PF01614">
    <property type="entry name" value="IclR_C"/>
    <property type="match status" value="1"/>
</dbReference>
<dbReference type="GO" id="GO:0003700">
    <property type="term" value="F:DNA-binding transcription factor activity"/>
    <property type="evidence" value="ECO:0007669"/>
    <property type="project" value="TreeGrafter"/>
</dbReference>
<dbReference type="SUPFAM" id="SSF46785">
    <property type="entry name" value="Winged helix' DNA-binding domain"/>
    <property type="match status" value="1"/>
</dbReference>
<dbReference type="EMBL" id="SWJZ01000022">
    <property type="protein sequence ID" value="TKD21944.1"/>
    <property type="molecule type" value="Genomic_DNA"/>
</dbReference>
<dbReference type="InterPro" id="IPR014757">
    <property type="entry name" value="Tscrpt_reg_IclR_C"/>
</dbReference>
<keyword evidence="2" id="KW-0238">DNA-binding</keyword>
<dbReference type="InterPro" id="IPR036388">
    <property type="entry name" value="WH-like_DNA-bd_sf"/>
</dbReference>
<dbReference type="AlphaFoldDB" id="A0A4U1JSE5"/>
<reference evidence="6 7" key="1">
    <citation type="submission" date="2019-04" db="EMBL/GenBank/DDBJ databases">
        <title>Draft Whole-Genome sequence of the purple photosynthetic bacterium Rhodobacter capsulatus SP108 with an indigenous class A beta-lactamase.</title>
        <authorList>
            <person name="Robertson S."/>
            <person name="Meyer T.E."/>
            <person name="Kyndt J.A."/>
        </authorList>
    </citation>
    <scope>NUCLEOTIDE SEQUENCE [LARGE SCALE GENOMIC DNA]</scope>
    <source>
        <strain evidence="6 7">SP108</strain>
    </source>
</reference>
<keyword evidence="1" id="KW-0805">Transcription regulation</keyword>
<dbReference type="PANTHER" id="PTHR30136">
    <property type="entry name" value="HELIX-TURN-HELIX TRANSCRIPTIONAL REGULATOR, ICLR FAMILY"/>
    <property type="match status" value="1"/>
</dbReference>
<dbReference type="InterPro" id="IPR036390">
    <property type="entry name" value="WH_DNA-bd_sf"/>
</dbReference>
<dbReference type="PANTHER" id="PTHR30136:SF35">
    <property type="entry name" value="HTH-TYPE TRANSCRIPTIONAL REGULATOR RV1719"/>
    <property type="match status" value="1"/>
</dbReference>
<comment type="caution">
    <text evidence="6">The sequence shown here is derived from an EMBL/GenBank/DDBJ whole genome shotgun (WGS) entry which is preliminary data.</text>
</comment>
<dbReference type="Gene3D" id="3.30.450.40">
    <property type="match status" value="1"/>
</dbReference>
<dbReference type="RefSeq" id="WP_136905642.1">
    <property type="nucleotide sequence ID" value="NZ_SWJZ01000022.1"/>
</dbReference>
<proteinExistence type="predicted"/>
<dbReference type="Gene3D" id="1.10.10.10">
    <property type="entry name" value="Winged helix-like DNA-binding domain superfamily/Winged helix DNA-binding domain"/>
    <property type="match status" value="1"/>
</dbReference>
<dbReference type="InterPro" id="IPR005471">
    <property type="entry name" value="Tscrpt_reg_IclR_N"/>
</dbReference>
<dbReference type="InterPro" id="IPR050707">
    <property type="entry name" value="HTH_MetabolicPath_Reg"/>
</dbReference>
<feature type="domain" description="HTH iclR-type" evidence="4">
    <location>
        <begin position="15"/>
        <end position="76"/>
    </location>
</feature>
<sequence>MDAEKGAEKLRASDGQSISRAVAVLRAVAERPGASLGEIAKATGLARSTVQRLVNALSSEGLLARSFGQQGCHLGMELARLGAQVNLDARSLLAPFMAELHDQIGDNIDLTTYDHGRVIVIEQIASNEGIRVISYVGRAHPLHATANGKAHLGQLPRSEALAILGQGMERFTERTITDPKELMAQVEAFRELGLYIDREEFGIDACAIATTLPEIGGRKLAISIAMPSSRFLRREEDIKAALLAFRRKLQDAFGRAL</sequence>
<protein>
    <submittedName>
        <fullName evidence="6">IclR family transcriptional regulator</fullName>
    </submittedName>
</protein>
<dbReference type="GO" id="GO:0045892">
    <property type="term" value="P:negative regulation of DNA-templated transcription"/>
    <property type="evidence" value="ECO:0007669"/>
    <property type="project" value="TreeGrafter"/>
</dbReference>
<feature type="domain" description="IclR-ED" evidence="5">
    <location>
        <begin position="77"/>
        <end position="257"/>
    </location>
</feature>
<dbReference type="PROSITE" id="PS51078">
    <property type="entry name" value="ICLR_ED"/>
    <property type="match status" value="1"/>
</dbReference>
<dbReference type="SUPFAM" id="SSF55781">
    <property type="entry name" value="GAF domain-like"/>
    <property type="match status" value="1"/>
</dbReference>
<evidence type="ECO:0000259" key="5">
    <source>
        <dbReference type="PROSITE" id="PS51078"/>
    </source>
</evidence>
<dbReference type="Proteomes" id="UP000310597">
    <property type="component" value="Unassembled WGS sequence"/>
</dbReference>
<name>A0A4U1JSE5_RHOCA</name>
<organism evidence="6 7">
    <name type="scientific">Rhodobacter capsulatus</name>
    <name type="common">Rhodopseudomonas capsulata</name>
    <dbReference type="NCBI Taxonomy" id="1061"/>
    <lineage>
        <taxon>Bacteria</taxon>
        <taxon>Pseudomonadati</taxon>
        <taxon>Pseudomonadota</taxon>
        <taxon>Alphaproteobacteria</taxon>
        <taxon>Rhodobacterales</taxon>
        <taxon>Rhodobacter group</taxon>
        <taxon>Rhodobacter</taxon>
    </lineage>
</organism>
<accession>A0A4U1JSE5</accession>